<evidence type="ECO:0000313" key="2">
    <source>
        <dbReference type="EMBL" id="SHM33419.1"/>
    </source>
</evidence>
<dbReference type="PANTHER" id="PTHR43031">
    <property type="entry name" value="FAD-DEPENDENT OXIDOREDUCTASE"/>
    <property type="match status" value="1"/>
</dbReference>
<dbReference type="Pfam" id="PF00581">
    <property type="entry name" value="Rhodanese"/>
    <property type="match status" value="1"/>
</dbReference>
<dbReference type="Proteomes" id="UP000184038">
    <property type="component" value="Unassembled WGS sequence"/>
</dbReference>
<reference evidence="2 3" key="1">
    <citation type="submission" date="2016-11" db="EMBL/GenBank/DDBJ databases">
        <authorList>
            <person name="Jaros S."/>
            <person name="Januszkiewicz K."/>
            <person name="Wedrychowicz H."/>
        </authorList>
    </citation>
    <scope>NUCLEOTIDE SEQUENCE [LARGE SCALE GENOMIC DNA]</scope>
    <source>
        <strain evidence="2 3">DSM 15930</strain>
    </source>
</reference>
<accession>A0A1M7HYG6</accession>
<dbReference type="Gene3D" id="3.40.250.10">
    <property type="entry name" value="Rhodanese-like domain"/>
    <property type="match status" value="1"/>
</dbReference>
<dbReference type="InterPro" id="IPR001763">
    <property type="entry name" value="Rhodanese-like_dom"/>
</dbReference>
<keyword evidence="3" id="KW-1185">Reference proteome</keyword>
<keyword evidence="2" id="KW-0808">Transferase</keyword>
<gene>
    <name evidence="2" type="ORF">SAMN02746066_01655</name>
</gene>
<dbReference type="AlphaFoldDB" id="A0A1M7HYG6"/>
<dbReference type="PROSITE" id="PS50206">
    <property type="entry name" value="RHODANESE_3"/>
    <property type="match status" value="1"/>
</dbReference>
<dbReference type="CDD" id="cd00158">
    <property type="entry name" value="RHOD"/>
    <property type="match status" value="1"/>
</dbReference>
<dbReference type="GO" id="GO:0016740">
    <property type="term" value="F:transferase activity"/>
    <property type="evidence" value="ECO:0007669"/>
    <property type="project" value="UniProtKB-KW"/>
</dbReference>
<sequence length="115" mass="13310">MTFYGIKYNRMVGDIMCFETISAKALNTYMQSSSYILIDLRDYADYRRGHIPTARSIPYDDLMNNINQLDKGKKYILYCDRGSMSMLMSKELCTLGYSVINIYGGIHAYRGVLER</sequence>
<dbReference type="InterPro" id="IPR050229">
    <property type="entry name" value="GlpE_sulfurtransferase"/>
</dbReference>
<dbReference type="OrthoDB" id="9800872at2"/>
<dbReference type="EMBL" id="FRCP01000008">
    <property type="protein sequence ID" value="SHM33419.1"/>
    <property type="molecule type" value="Genomic_DNA"/>
</dbReference>
<dbReference type="SMART" id="SM00450">
    <property type="entry name" value="RHOD"/>
    <property type="match status" value="1"/>
</dbReference>
<evidence type="ECO:0000313" key="3">
    <source>
        <dbReference type="Proteomes" id="UP000184038"/>
    </source>
</evidence>
<evidence type="ECO:0000259" key="1">
    <source>
        <dbReference type="PROSITE" id="PS50206"/>
    </source>
</evidence>
<organism evidence="2 3">
    <name type="scientific">Anaerosporobacter mobilis DSM 15930</name>
    <dbReference type="NCBI Taxonomy" id="1120996"/>
    <lineage>
        <taxon>Bacteria</taxon>
        <taxon>Bacillati</taxon>
        <taxon>Bacillota</taxon>
        <taxon>Clostridia</taxon>
        <taxon>Lachnospirales</taxon>
        <taxon>Lachnospiraceae</taxon>
        <taxon>Anaerosporobacter</taxon>
    </lineage>
</organism>
<proteinExistence type="predicted"/>
<dbReference type="SUPFAM" id="SSF52821">
    <property type="entry name" value="Rhodanese/Cell cycle control phosphatase"/>
    <property type="match status" value="1"/>
</dbReference>
<protein>
    <submittedName>
        <fullName evidence="2">Rhodanese-related sulfurtransferase</fullName>
    </submittedName>
</protein>
<name>A0A1M7HYG6_9FIRM</name>
<dbReference type="PANTHER" id="PTHR43031:SF1">
    <property type="entry name" value="PYRIDINE NUCLEOTIDE-DISULPHIDE OXIDOREDUCTASE"/>
    <property type="match status" value="1"/>
</dbReference>
<feature type="domain" description="Rhodanese" evidence="1">
    <location>
        <begin position="31"/>
        <end position="115"/>
    </location>
</feature>
<dbReference type="InterPro" id="IPR036873">
    <property type="entry name" value="Rhodanese-like_dom_sf"/>
</dbReference>
<dbReference type="STRING" id="1120996.SAMN02746066_01655"/>